<dbReference type="EMBL" id="SRPW01004280">
    <property type="protein sequence ID" value="KAG5983705.1"/>
    <property type="molecule type" value="Genomic_DNA"/>
</dbReference>
<reference evidence="1" key="1">
    <citation type="journal article" date="2020" name="bioRxiv">
        <title>Whole genome comparisons of ergot fungi reveals the divergence and evolution of species within the genus Claviceps are the result of varying mechanisms driving genome evolution and host range expansion.</title>
        <authorList>
            <person name="Wyka S.A."/>
            <person name="Mondo S.J."/>
            <person name="Liu M."/>
            <person name="Dettman J."/>
            <person name="Nalam V."/>
            <person name="Broders K.D."/>
        </authorList>
    </citation>
    <scope>NUCLEOTIDE SEQUENCE</scope>
    <source>
        <strain evidence="1">CCC 602</strain>
    </source>
</reference>
<proteinExistence type="predicted"/>
<feature type="non-terminal residue" evidence="1">
    <location>
        <position position="1"/>
    </location>
</feature>
<dbReference type="AlphaFoldDB" id="A0A9P7STM3"/>
<organism evidence="1 2">
    <name type="scientific">Claviceps pusilla</name>
    <dbReference type="NCBI Taxonomy" id="123648"/>
    <lineage>
        <taxon>Eukaryota</taxon>
        <taxon>Fungi</taxon>
        <taxon>Dikarya</taxon>
        <taxon>Ascomycota</taxon>
        <taxon>Pezizomycotina</taxon>
        <taxon>Sordariomycetes</taxon>
        <taxon>Hypocreomycetidae</taxon>
        <taxon>Hypocreales</taxon>
        <taxon>Clavicipitaceae</taxon>
        <taxon>Claviceps</taxon>
    </lineage>
</organism>
<dbReference type="OrthoDB" id="5410178at2759"/>
<evidence type="ECO:0000313" key="1">
    <source>
        <dbReference type="EMBL" id="KAG5983705.1"/>
    </source>
</evidence>
<accession>A0A9P7STM3</accession>
<protein>
    <submittedName>
        <fullName evidence="1">Uncharacterized protein</fullName>
    </submittedName>
</protein>
<dbReference type="Proteomes" id="UP000748025">
    <property type="component" value="Unassembled WGS sequence"/>
</dbReference>
<name>A0A9P7STM3_9HYPO</name>
<comment type="caution">
    <text evidence="1">The sequence shown here is derived from an EMBL/GenBank/DDBJ whole genome shotgun (WGS) entry which is preliminary data.</text>
</comment>
<keyword evidence="2" id="KW-1185">Reference proteome</keyword>
<gene>
    <name evidence="1" type="ORF">E4U43_006243</name>
</gene>
<evidence type="ECO:0000313" key="2">
    <source>
        <dbReference type="Proteomes" id="UP000748025"/>
    </source>
</evidence>
<sequence>LFPATMTSLQEKGAPSQFRVAVSGSLQDLLEQQDLEYTPDGESIRWSVSNKRHPRNWSTCRKVYDVGLVIFLDFFT</sequence>